<dbReference type="InterPro" id="IPR036097">
    <property type="entry name" value="HisK_dim/P_sf"/>
</dbReference>
<evidence type="ECO:0000256" key="1">
    <source>
        <dbReference type="ARBA" id="ARBA00000085"/>
    </source>
</evidence>
<dbReference type="CDD" id="cd00082">
    <property type="entry name" value="HisKA"/>
    <property type="match status" value="1"/>
</dbReference>
<dbReference type="SMART" id="SM00388">
    <property type="entry name" value="HisKA"/>
    <property type="match status" value="1"/>
</dbReference>
<evidence type="ECO:0000313" key="16">
    <source>
        <dbReference type="Proteomes" id="UP001305702"/>
    </source>
</evidence>
<dbReference type="FunFam" id="1.10.287.130:FF:000001">
    <property type="entry name" value="Two-component sensor histidine kinase"/>
    <property type="match status" value="1"/>
</dbReference>
<evidence type="ECO:0000256" key="3">
    <source>
        <dbReference type="ARBA" id="ARBA00012438"/>
    </source>
</evidence>
<sequence length="347" mass="38913">MKAKQAGKVLAWVLAWILFLWGVWTAAYYAGNGITAWTGWSPSAYGRQLLSNGISLFLIFGSAMTAGHMTRPKQQRAFQPILDAFRRMSKGDFNISIENKAKGRNWFGDMVDSINTMAAELGELETMRQEFISNVSHEIQSPLTSIRGFARALQNPDLPLETRRHYLSIIETESSRLSRMSDHLLKLTSLESKHHPFEPKLYRLDRQLKSIILSLEPQWAEKGLEVEAELEEVTVTADEELMSQVWINLLHNSIKFTPPGGTLTVKAVRTRKEVSVVLTDTGIGLNEEEKEHIFERFYKADRSRSRAAGGSGLGLAIVKKIVDMHEGGIEVEGSPGEGTRFRITLPG</sequence>
<evidence type="ECO:0000256" key="9">
    <source>
        <dbReference type="ARBA" id="ARBA00022840"/>
    </source>
</evidence>
<evidence type="ECO:0000256" key="5">
    <source>
        <dbReference type="ARBA" id="ARBA00022553"/>
    </source>
</evidence>
<dbReference type="Gene3D" id="1.10.287.130">
    <property type="match status" value="1"/>
</dbReference>
<dbReference type="PANTHER" id="PTHR43711:SF1">
    <property type="entry name" value="HISTIDINE KINASE 1"/>
    <property type="match status" value="1"/>
</dbReference>
<proteinExistence type="predicted"/>
<dbReference type="GO" id="GO:0005886">
    <property type="term" value="C:plasma membrane"/>
    <property type="evidence" value="ECO:0007669"/>
    <property type="project" value="UniProtKB-SubCell"/>
</dbReference>
<dbReference type="PRINTS" id="PR00344">
    <property type="entry name" value="BCTRLSENSOR"/>
</dbReference>
<dbReference type="KEGG" id="paun:MJA45_23705"/>
<dbReference type="PROSITE" id="PS50109">
    <property type="entry name" value="HIS_KIN"/>
    <property type="match status" value="1"/>
</dbReference>
<dbReference type="CDD" id="cd00075">
    <property type="entry name" value="HATPase"/>
    <property type="match status" value="1"/>
</dbReference>
<keyword evidence="7" id="KW-0547">Nucleotide-binding</keyword>
<dbReference type="InterPro" id="IPR003661">
    <property type="entry name" value="HisK_dim/P_dom"/>
</dbReference>
<dbReference type="InterPro" id="IPR050736">
    <property type="entry name" value="Sensor_HK_Regulatory"/>
</dbReference>
<keyword evidence="11 12" id="KW-0472">Membrane</keyword>
<dbReference type="InterPro" id="IPR036890">
    <property type="entry name" value="HATPase_C_sf"/>
</dbReference>
<evidence type="ECO:0000256" key="12">
    <source>
        <dbReference type="SAM" id="Phobius"/>
    </source>
</evidence>
<evidence type="ECO:0000256" key="4">
    <source>
        <dbReference type="ARBA" id="ARBA00022475"/>
    </source>
</evidence>
<dbReference type="PANTHER" id="PTHR43711">
    <property type="entry name" value="TWO-COMPONENT HISTIDINE KINASE"/>
    <property type="match status" value="1"/>
</dbReference>
<accession>A0AA96LFC5</accession>
<dbReference type="InterPro" id="IPR004358">
    <property type="entry name" value="Sig_transdc_His_kin-like_C"/>
</dbReference>
<keyword evidence="10" id="KW-0902">Two-component regulatory system</keyword>
<dbReference type="Proteomes" id="UP001305702">
    <property type="component" value="Chromosome"/>
</dbReference>
<dbReference type="FunFam" id="3.30.565.10:FF:000006">
    <property type="entry name" value="Sensor histidine kinase WalK"/>
    <property type="match status" value="1"/>
</dbReference>
<organism evidence="15 16">
    <name type="scientific">Paenibacillus aurantius</name>
    <dbReference type="NCBI Taxonomy" id="2918900"/>
    <lineage>
        <taxon>Bacteria</taxon>
        <taxon>Bacillati</taxon>
        <taxon>Bacillota</taxon>
        <taxon>Bacilli</taxon>
        <taxon>Bacillales</taxon>
        <taxon>Paenibacillaceae</taxon>
        <taxon>Paenibacillus</taxon>
    </lineage>
</organism>
<evidence type="ECO:0000256" key="7">
    <source>
        <dbReference type="ARBA" id="ARBA00022741"/>
    </source>
</evidence>
<protein>
    <recommendedName>
        <fullName evidence="3">histidine kinase</fullName>
        <ecNumber evidence="3">2.7.13.3</ecNumber>
    </recommendedName>
</protein>
<evidence type="ECO:0000256" key="6">
    <source>
        <dbReference type="ARBA" id="ARBA00022679"/>
    </source>
</evidence>
<dbReference type="RefSeq" id="WP_315604366.1">
    <property type="nucleotide sequence ID" value="NZ_CP130318.1"/>
</dbReference>
<dbReference type="SUPFAM" id="SSF55874">
    <property type="entry name" value="ATPase domain of HSP90 chaperone/DNA topoisomerase II/histidine kinase"/>
    <property type="match status" value="1"/>
</dbReference>
<dbReference type="SUPFAM" id="SSF47384">
    <property type="entry name" value="Homodimeric domain of signal transducing histidine kinase"/>
    <property type="match status" value="1"/>
</dbReference>
<feature type="domain" description="HAMP" evidence="14">
    <location>
        <begin position="81"/>
        <end position="126"/>
    </location>
</feature>
<evidence type="ECO:0000256" key="11">
    <source>
        <dbReference type="ARBA" id="ARBA00023136"/>
    </source>
</evidence>
<dbReference type="InterPro" id="IPR003594">
    <property type="entry name" value="HATPase_dom"/>
</dbReference>
<name>A0AA96LFC5_9BACL</name>
<evidence type="ECO:0000313" key="15">
    <source>
        <dbReference type="EMBL" id="WNQ10592.1"/>
    </source>
</evidence>
<dbReference type="GO" id="GO:0000155">
    <property type="term" value="F:phosphorelay sensor kinase activity"/>
    <property type="evidence" value="ECO:0007669"/>
    <property type="project" value="InterPro"/>
</dbReference>
<keyword evidence="6" id="KW-0808">Transferase</keyword>
<feature type="transmembrane region" description="Helical" evidence="12">
    <location>
        <begin position="49"/>
        <end position="67"/>
    </location>
</feature>
<dbReference type="PROSITE" id="PS50885">
    <property type="entry name" value="HAMP"/>
    <property type="match status" value="1"/>
</dbReference>
<dbReference type="EC" id="2.7.13.3" evidence="3"/>
<evidence type="ECO:0000256" key="2">
    <source>
        <dbReference type="ARBA" id="ARBA00004651"/>
    </source>
</evidence>
<feature type="domain" description="Histidine kinase" evidence="13">
    <location>
        <begin position="134"/>
        <end position="347"/>
    </location>
</feature>
<dbReference type="Gene3D" id="3.30.565.10">
    <property type="entry name" value="Histidine kinase-like ATPase, C-terminal domain"/>
    <property type="match status" value="1"/>
</dbReference>
<keyword evidence="12" id="KW-0812">Transmembrane</keyword>
<dbReference type="EMBL" id="CP130318">
    <property type="protein sequence ID" value="WNQ10592.1"/>
    <property type="molecule type" value="Genomic_DNA"/>
</dbReference>
<keyword evidence="9" id="KW-0067">ATP-binding</keyword>
<dbReference type="AlphaFoldDB" id="A0AA96LFC5"/>
<keyword evidence="12" id="KW-1133">Transmembrane helix</keyword>
<keyword evidence="16" id="KW-1185">Reference proteome</keyword>
<evidence type="ECO:0000256" key="8">
    <source>
        <dbReference type="ARBA" id="ARBA00022777"/>
    </source>
</evidence>
<evidence type="ECO:0000259" key="13">
    <source>
        <dbReference type="PROSITE" id="PS50109"/>
    </source>
</evidence>
<keyword evidence="4" id="KW-1003">Cell membrane</keyword>
<reference evidence="15 16" key="1">
    <citation type="submission" date="2022-02" db="EMBL/GenBank/DDBJ databases">
        <title>Paenibacillus sp. MBLB1776 Whole Genome Shotgun Sequencing.</title>
        <authorList>
            <person name="Hwang C.Y."/>
            <person name="Cho E.-S."/>
            <person name="Seo M.-J."/>
        </authorList>
    </citation>
    <scope>NUCLEOTIDE SEQUENCE [LARGE SCALE GENOMIC DNA]</scope>
    <source>
        <strain evidence="15 16">MBLB1776</strain>
    </source>
</reference>
<dbReference type="Pfam" id="PF00512">
    <property type="entry name" value="HisKA"/>
    <property type="match status" value="1"/>
</dbReference>
<keyword evidence="5" id="KW-0597">Phosphoprotein</keyword>
<dbReference type="SMART" id="SM00387">
    <property type="entry name" value="HATPase_c"/>
    <property type="match status" value="1"/>
</dbReference>
<dbReference type="InterPro" id="IPR003660">
    <property type="entry name" value="HAMP_dom"/>
</dbReference>
<comment type="catalytic activity">
    <reaction evidence="1">
        <text>ATP + protein L-histidine = ADP + protein N-phospho-L-histidine.</text>
        <dbReference type="EC" id="2.7.13.3"/>
    </reaction>
</comment>
<dbReference type="Pfam" id="PF02518">
    <property type="entry name" value="HATPase_c"/>
    <property type="match status" value="1"/>
</dbReference>
<dbReference type="CDD" id="cd06225">
    <property type="entry name" value="HAMP"/>
    <property type="match status" value="1"/>
</dbReference>
<dbReference type="InterPro" id="IPR005467">
    <property type="entry name" value="His_kinase_dom"/>
</dbReference>
<keyword evidence="8 15" id="KW-0418">Kinase</keyword>
<evidence type="ECO:0000256" key="10">
    <source>
        <dbReference type="ARBA" id="ARBA00023012"/>
    </source>
</evidence>
<comment type="subcellular location">
    <subcellularLocation>
        <location evidence="2">Cell membrane</location>
        <topology evidence="2">Multi-pass membrane protein</topology>
    </subcellularLocation>
</comment>
<gene>
    <name evidence="15" type="ORF">MJA45_23705</name>
</gene>
<evidence type="ECO:0000259" key="14">
    <source>
        <dbReference type="PROSITE" id="PS50885"/>
    </source>
</evidence>
<dbReference type="GO" id="GO:0005524">
    <property type="term" value="F:ATP binding"/>
    <property type="evidence" value="ECO:0007669"/>
    <property type="project" value="UniProtKB-KW"/>
</dbReference>